<reference evidence="3 4" key="1">
    <citation type="submission" date="2016-11" db="EMBL/GenBank/DDBJ databases">
        <title>The macronuclear genome of Stentor coeruleus: a giant cell with tiny introns.</title>
        <authorList>
            <person name="Slabodnick M."/>
            <person name="Ruby J.G."/>
            <person name="Reiff S.B."/>
            <person name="Swart E.C."/>
            <person name="Gosai S."/>
            <person name="Prabakaran S."/>
            <person name="Witkowska E."/>
            <person name="Larue G.E."/>
            <person name="Fisher S."/>
            <person name="Freeman R.M."/>
            <person name="Gunawardena J."/>
            <person name="Chu W."/>
            <person name="Stover N.A."/>
            <person name="Gregory B.D."/>
            <person name="Nowacki M."/>
            <person name="Derisi J."/>
            <person name="Roy S.W."/>
            <person name="Marshall W.F."/>
            <person name="Sood P."/>
        </authorList>
    </citation>
    <scope>NUCLEOTIDE SEQUENCE [LARGE SCALE GENOMIC DNA]</scope>
    <source>
        <strain evidence="3">WM001</strain>
    </source>
</reference>
<feature type="region of interest" description="Disordered" evidence="2">
    <location>
        <begin position="409"/>
        <end position="470"/>
    </location>
</feature>
<evidence type="ECO:0000256" key="2">
    <source>
        <dbReference type="SAM" id="MobiDB-lite"/>
    </source>
</evidence>
<proteinExistence type="predicted"/>
<keyword evidence="1" id="KW-0175">Coiled coil</keyword>
<feature type="compositionally biased region" description="Polar residues" evidence="2">
    <location>
        <begin position="446"/>
        <end position="456"/>
    </location>
</feature>
<comment type="caution">
    <text evidence="3">The sequence shown here is derived from an EMBL/GenBank/DDBJ whole genome shotgun (WGS) entry which is preliminary data.</text>
</comment>
<dbReference type="Proteomes" id="UP000187209">
    <property type="component" value="Unassembled WGS sequence"/>
</dbReference>
<dbReference type="AlphaFoldDB" id="A0A1R2BJN1"/>
<feature type="coiled-coil region" evidence="1">
    <location>
        <begin position="296"/>
        <end position="326"/>
    </location>
</feature>
<evidence type="ECO:0000313" key="3">
    <source>
        <dbReference type="EMBL" id="OMJ76974.1"/>
    </source>
</evidence>
<feature type="coiled-coil region" evidence="1">
    <location>
        <begin position="363"/>
        <end position="395"/>
    </location>
</feature>
<name>A0A1R2BJN1_9CILI</name>
<gene>
    <name evidence="3" type="ORF">SteCoe_23521</name>
</gene>
<sequence length="734" mass="88850">MDEKYTIEELYPHLFLNDPRSMVSAMLKVDEEASRIKSRAFNREEPPSRPLTIEEKQAIAFQCIENSRKQEREKAKLDQARSRQQKILREYDPRVGIEERHLKVQEKRDMRKNKATAEECLEQLRAERQRLMEEINPEELEKVRAEVKKAAEEAKQKDLMQRKKIKELQDKEKVAKQKEMLMIEMEKKQRALIAHRIGVLVKACNVVVVGKRKEMIVYAFAKVNDYSMTLKANTLKISRKYRFKRIMRFFHLWHSIALKIKLDEETAYYQAEQEKLLYLCQIADKNYEFWLKRKSFEALEKYLVIIQNERQQAQEALNRRKKLEKFMEFVKLRTEENQQLKESEKPIEVVKEKKTHKKEPIEVERLNNIEKTLKELQEKKQNEDLQEKKTNFKQDAATDMDFQYFACETPVPSENAPSNSSQISPSVSQSQNSPRNPSQNIEKTQENSMRNSPNSKKNQKQSREMTQMELRQAERKIKRQQLEAKYKEKKEKEEQEKKEMEIKAIEEEKRKKREILEKRKQEERAKKEIEEKKKKEFEEIKGKMSFAAEFYSKKVVKKMILAWTEYHYNWQRSVIKAEVFGDRALKKIFWNLLIQGVNVIKEENRQIEIKRLQWAYGQYCHRLKKRYFNKFIDFYDTRIEREQEIFKQRPRFLIKTVFAKWVDIIPELLDERYEREKEENEIVARFRFNFMVPKVMQGWKSFVEEQKEEKLKEMFTQSMWEKAQLWLAEESNNS</sequence>
<evidence type="ECO:0000313" key="4">
    <source>
        <dbReference type="Proteomes" id="UP000187209"/>
    </source>
</evidence>
<keyword evidence="4" id="KW-1185">Reference proteome</keyword>
<organism evidence="3 4">
    <name type="scientific">Stentor coeruleus</name>
    <dbReference type="NCBI Taxonomy" id="5963"/>
    <lineage>
        <taxon>Eukaryota</taxon>
        <taxon>Sar</taxon>
        <taxon>Alveolata</taxon>
        <taxon>Ciliophora</taxon>
        <taxon>Postciliodesmatophora</taxon>
        <taxon>Heterotrichea</taxon>
        <taxon>Heterotrichida</taxon>
        <taxon>Stentoridae</taxon>
        <taxon>Stentor</taxon>
    </lineage>
</organism>
<evidence type="ECO:0008006" key="5">
    <source>
        <dbReference type="Google" id="ProtNLM"/>
    </source>
</evidence>
<dbReference type="OrthoDB" id="10659551at2759"/>
<dbReference type="EMBL" id="MPUH01000600">
    <property type="protein sequence ID" value="OMJ76974.1"/>
    <property type="molecule type" value="Genomic_DNA"/>
</dbReference>
<evidence type="ECO:0000256" key="1">
    <source>
        <dbReference type="SAM" id="Coils"/>
    </source>
</evidence>
<feature type="coiled-coil region" evidence="1">
    <location>
        <begin position="70"/>
        <end position="191"/>
    </location>
</feature>
<feature type="compositionally biased region" description="Low complexity" evidence="2">
    <location>
        <begin position="417"/>
        <end position="440"/>
    </location>
</feature>
<protein>
    <recommendedName>
        <fullName evidence="5">Sfi1 spindle body domain-containing protein</fullName>
    </recommendedName>
</protein>
<accession>A0A1R2BJN1</accession>